<protein>
    <submittedName>
        <fullName evidence="1">Uncharacterized protein</fullName>
    </submittedName>
</protein>
<evidence type="ECO:0000313" key="1">
    <source>
        <dbReference type="EMBL" id="OGE83741.1"/>
    </source>
</evidence>
<reference evidence="1 2" key="1">
    <citation type="journal article" date="2016" name="Nat. Commun.">
        <title>Thousands of microbial genomes shed light on interconnected biogeochemical processes in an aquifer system.</title>
        <authorList>
            <person name="Anantharaman K."/>
            <person name="Brown C.T."/>
            <person name="Hug L.A."/>
            <person name="Sharon I."/>
            <person name="Castelle C.J."/>
            <person name="Probst A.J."/>
            <person name="Thomas B.C."/>
            <person name="Singh A."/>
            <person name="Wilkins M.J."/>
            <person name="Karaoz U."/>
            <person name="Brodie E.L."/>
            <person name="Williams K.H."/>
            <person name="Hubbard S.S."/>
            <person name="Banfield J.F."/>
        </authorList>
    </citation>
    <scope>NUCLEOTIDE SEQUENCE [LARGE SCALE GENOMIC DNA]</scope>
</reference>
<dbReference type="AlphaFoldDB" id="A0A1F5P1H2"/>
<sequence>MVELTRFKMKRGKSEKVQELVKHIRESVPRQKEAFKAEKMFVESIFYEKRGEDEYLYWYNIQGEGASHLLQSQDPDDKKYIELCNECFDKEAPDSRVDMKLEMSMIRDELREVMKDL</sequence>
<dbReference type="InterPro" id="IPR046174">
    <property type="entry name" value="DUF6176"/>
</dbReference>
<name>A0A1F5P1H2_9BACT</name>
<proteinExistence type="predicted"/>
<dbReference type="EMBL" id="MFEN01000038">
    <property type="protein sequence ID" value="OGE83741.1"/>
    <property type="molecule type" value="Genomic_DNA"/>
</dbReference>
<dbReference type="Pfam" id="PF19673">
    <property type="entry name" value="DUF6176"/>
    <property type="match status" value="1"/>
</dbReference>
<accession>A0A1F5P1H2</accession>
<dbReference type="Proteomes" id="UP000176339">
    <property type="component" value="Unassembled WGS sequence"/>
</dbReference>
<organism evidence="1 2">
    <name type="scientific">Candidatus Doudnabacteria bacterium RIFCSPHIGHO2_01_FULL_49_9</name>
    <dbReference type="NCBI Taxonomy" id="1817827"/>
    <lineage>
        <taxon>Bacteria</taxon>
        <taxon>Candidatus Doudnaibacteriota</taxon>
    </lineage>
</organism>
<evidence type="ECO:0000313" key="2">
    <source>
        <dbReference type="Proteomes" id="UP000176339"/>
    </source>
</evidence>
<comment type="caution">
    <text evidence="1">The sequence shown here is derived from an EMBL/GenBank/DDBJ whole genome shotgun (WGS) entry which is preliminary data.</text>
</comment>
<gene>
    <name evidence="1" type="ORF">A2846_04380</name>
</gene>